<evidence type="ECO:0000259" key="2">
    <source>
        <dbReference type="PROSITE" id="PS51192"/>
    </source>
</evidence>
<keyword evidence="1" id="KW-0175">Coiled coil</keyword>
<keyword evidence="4" id="KW-0255">Endonuclease</keyword>
<dbReference type="Gene3D" id="3.40.50.300">
    <property type="entry name" value="P-loop containing nucleotide triphosphate hydrolases"/>
    <property type="match status" value="2"/>
</dbReference>
<dbReference type="GO" id="GO:0005524">
    <property type="term" value="F:ATP binding"/>
    <property type="evidence" value="ECO:0007669"/>
    <property type="project" value="InterPro"/>
</dbReference>
<dbReference type="InterPro" id="IPR027417">
    <property type="entry name" value="P-loop_NTPase"/>
</dbReference>
<protein>
    <submittedName>
        <fullName evidence="4">Type I restriction-modification system endonuclease</fullName>
    </submittedName>
</protein>
<dbReference type="EMBL" id="NHMK01000035">
    <property type="protein sequence ID" value="OWL93488.1"/>
    <property type="molecule type" value="Genomic_DNA"/>
</dbReference>
<dbReference type="Proteomes" id="UP000197208">
    <property type="component" value="Unassembled WGS sequence"/>
</dbReference>
<dbReference type="OrthoDB" id="9758243at2"/>
<evidence type="ECO:0000259" key="3">
    <source>
        <dbReference type="PROSITE" id="PS51194"/>
    </source>
</evidence>
<dbReference type="PANTHER" id="PTHR47396:SF1">
    <property type="entry name" value="ATP-DEPENDENT HELICASE IRC3-RELATED"/>
    <property type="match status" value="1"/>
</dbReference>
<dbReference type="Gene3D" id="3.90.1570.30">
    <property type="match status" value="1"/>
</dbReference>
<dbReference type="Pfam" id="PF04851">
    <property type="entry name" value="ResIII"/>
    <property type="match status" value="1"/>
</dbReference>
<dbReference type="InterPro" id="IPR050742">
    <property type="entry name" value="Helicase_Restrict-Modif_Enz"/>
</dbReference>
<gene>
    <name evidence="4" type="ORF">CBQ26_19875</name>
</gene>
<feature type="domain" description="Helicase ATP-binding" evidence="2">
    <location>
        <begin position="388"/>
        <end position="569"/>
    </location>
</feature>
<comment type="caution">
    <text evidence="4">The sequence shown here is derived from an EMBL/GenBank/DDBJ whole genome shotgun (WGS) entry which is preliminary data.</text>
</comment>
<dbReference type="RefSeq" id="WP_088250344.1">
    <property type="nucleotide sequence ID" value="NZ_NHMK01000035.1"/>
</dbReference>
<name>A0A246BE51_9DEIO</name>
<dbReference type="REBASE" id="210066">
    <property type="entry name" value="DinDR1ORF19885P"/>
</dbReference>
<dbReference type="GO" id="GO:0004519">
    <property type="term" value="F:endonuclease activity"/>
    <property type="evidence" value="ECO:0007669"/>
    <property type="project" value="UniProtKB-KW"/>
</dbReference>
<feature type="coiled-coil region" evidence="1">
    <location>
        <begin position="145"/>
        <end position="172"/>
    </location>
</feature>
<dbReference type="GO" id="GO:0006304">
    <property type="term" value="P:DNA modification"/>
    <property type="evidence" value="ECO:0007669"/>
    <property type="project" value="InterPro"/>
</dbReference>
<dbReference type="CDD" id="cd18799">
    <property type="entry name" value="SF2_C_EcoAI-like"/>
    <property type="match status" value="1"/>
</dbReference>
<dbReference type="InterPro" id="IPR001650">
    <property type="entry name" value="Helicase_C-like"/>
</dbReference>
<dbReference type="GO" id="GO:0003677">
    <property type="term" value="F:DNA binding"/>
    <property type="evidence" value="ECO:0007669"/>
    <property type="project" value="InterPro"/>
</dbReference>
<dbReference type="Pfam" id="PF08463">
    <property type="entry name" value="EcoEI_R_C"/>
    <property type="match status" value="1"/>
</dbReference>
<keyword evidence="4" id="KW-0378">Hydrolase</keyword>
<dbReference type="InterPro" id="IPR006935">
    <property type="entry name" value="Helicase/UvrB_N"/>
</dbReference>
<dbReference type="AlphaFoldDB" id="A0A246BE51"/>
<dbReference type="CDD" id="cd18032">
    <property type="entry name" value="DEXHc_RE_I_III_res"/>
    <property type="match status" value="1"/>
</dbReference>
<dbReference type="InterPro" id="IPR013670">
    <property type="entry name" value="EcoEI_R_C_dom"/>
</dbReference>
<organism evidence="4 5">
    <name type="scientific">Deinococcus indicus</name>
    <dbReference type="NCBI Taxonomy" id="223556"/>
    <lineage>
        <taxon>Bacteria</taxon>
        <taxon>Thermotogati</taxon>
        <taxon>Deinococcota</taxon>
        <taxon>Deinococci</taxon>
        <taxon>Deinococcales</taxon>
        <taxon>Deinococcaceae</taxon>
        <taxon>Deinococcus</taxon>
    </lineage>
</organism>
<sequence>MLSSPPSNFDDLSVVEPLLAQLGALAERYAADDPNTALLKLRQYGELLSRVVAARSGTLQGEDESQQVRLARLQREGVLPREVWQLLTELRRTGNEANHAFTGEHDQALSHLQFAWIVGVWLLRTFHDPAYVRGEFIPPQRSDDARRLRALLAGAEQARAEAEARLAEQQAAAPADTSRIATAASHAASHIQLTEAQTRQLIDAQLRAAGWEADTAHLKYSQGTRPVKGRFLAIAEWPTDHGPADYALFAGLTPVGVVEAKRKNKGVMSSLEQAARYSRGFRLHVPGLELPGGPWEAGESPYRTPFLYATNGRPYLAQLKTESGIWFRDARRPVNPAHALPGWHTPAELLALLEQDTAAADERLRTEPLEYDLGLRPYQKAAIQAVEAGVAAGQRELLLAMATGTGKTKTAIALIYRLLKAGRFRRVLFLVDRETLGEQASNDFRTTRLEGTRTFAETFGLTAMGDGPIDADTSVHVTTVQGLARRVTGDAPPSVGTYDLIVVDEAHRGYTLDRELADAELGWRSETEYVSRYRQVLEHFDAVKVALTATPALHTTQIFGKPVFTYTYRQAVLDGVLIDHEPPILIETELAMTGIQFRRGEQIPTYTPGDDGVVLYEAPDDVGLDVGDFNRRVIARGFNRAVCTHLAEHLNPFGPDKTLVFCVNDRHADEVVDLLKEAFRVKYGELDDGAVVKITGASDQPLQLTRRYRNERLPAIAVTVDLLTTGVDVPAISTLVFLRRVSSRVLFEQMLGRATRRCDDIGKTVFRIYDAVRAYEAIQDFITMPPVVQQPRRSFVTLGSDLHAAPTPEARALIRDELVVKLRRVENRLTDAARDTFEGETGLTPGAFVHALRRATPDEAAALVTRHAPLLALLDTGRTTGGQPIYISEHPDRVMYAGQEFPGGRRAEDYLTAFESLVRGGSDTLSALSTVLTRPADLTRADLLSIRRQLDDQGFSEVNLQRAYASVRQVDAAASIIGFIRAAALNEAPTPFDARVDAALARVLGSGSWTPPQRKWLQRLASQLKANGYLDRDLLDQPTSPVRKELGGFDRLSTSIFGGKLQGVVNDLQAQVWATRA</sequence>
<dbReference type="GO" id="GO:0016787">
    <property type="term" value="F:hydrolase activity"/>
    <property type="evidence" value="ECO:0007669"/>
    <property type="project" value="InterPro"/>
</dbReference>
<dbReference type="PANTHER" id="PTHR47396">
    <property type="entry name" value="TYPE I RESTRICTION ENZYME ECOKI R PROTEIN"/>
    <property type="match status" value="1"/>
</dbReference>
<dbReference type="Pfam" id="PF00271">
    <property type="entry name" value="Helicase_C"/>
    <property type="match status" value="1"/>
</dbReference>
<dbReference type="NCBIfam" id="NF008521">
    <property type="entry name" value="PRK11448.1"/>
    <property type="match status" value="1"/>
</dbReference>
<proteinExistence type="predicted"/>
<keyword evidence="5" id="KW-1185">Reference proteome</keyword>
<dbReference type="SMART" id="SM00487">
    <property type="entry name" value="DEXDc"/>
    <property type="match status" value="1"/>
</dbReference>
<keyword evidence="4" id="KW-0540">Nuclease</keyword>
<evidence type="ECO:0000313" key="4">
    <source>
        <dbReference type="EMBL" id="OWL93488.1"/>
    </source>
</evidence>
<accession>A0A246BE51</accession>
<reference evidence="4 5" key="1">
    <citation type="submission" date="2017-05" db="EMBL/GenBank/DDBJ databases">
        <title>De novo genome assembly of Deniococcus indicus strain DR1.</title>
        <authorList>
            <person name="Chauhan D."/>
            <person name="Yennamalli R.M."/>
            <person name="Priyadarshini R."/>
        </authorList>
    </citation>
    <scope>NUCLEOTIDE SEQUENCE [LARGE SCALE GENOMIC DNA]</scope>
    <source>
        <strain evidence="4 5">DR1</strain>
    </source>
</reference>
<evidence type="ECO:0000256" key="1">
    <source>
        <dbReference type="SAM" id="Coils"/>
    </source>
</evidence>
<feature type="domain" description="Helicase C-terminal" evidence="3">
    <location>
        <begin position="645"/>
        <end position="799"/>
    </location>
</feature>
<dbReference type="GO" id="GO:0005829">
    <property type="term" value="C:cytosol"/>
    <property type="evidence" value="ECO:0007669"/>
    <property type="project" value="TreeGrafter"/>
</dbReference>
<dbReference type="SUPFAM" id="SSF52540">
    <property type="entry name" value="P-loop containing nucleoside triphosphate hydrolases"/>
    <property type="match status" value="1"/>
</dbReference>
<dbReference type="PROSITE" id="PS51194">
    <property type="entry name" value="HELICASE_CTER"/>
    <property type="match status" value="1"/>
</dbReference>
<evidence type="ECO:0000313" key="5">
    <source>
        <dbReference type="Proteomes" id="UP000197208"/>
    </source>
</evidence>
<dbReference type="InterPro" id="IPR014001">
    <property type="entry name" value="Helicase_ATP-bd"/>
</dbReference>
<dbReference type="PROSITE" id="PS51192">
    <property type="entry name" value="HELICASE_ATP_BIND_1"/>
    <property type="match status" value="1"/>
</dbReference>